<reference evidence="2 3" key="1">
    <citation type="journal article" date="2023" name="Sci. Data">
        <title>Genome assembly of the Korean intertidal mud-creeper Batillaria attramentaria.</title>
        <authorList>
            <person name="Patra A.K."/>
            <person name="Ho P.T."/>
            <person name="Jun S."/>
            <person name="Lee S.J."/>
            <person name="Kim Y."/>
            <person name="Won Y.J."/>
        </authorList>
    </citation>
    <scope>NUCLEOTIDE SEQUENCE [LARGE SCALE GENOMIC DNA]</scope>
    <source>
        <strain evidence="2">Wonlab-2016</strain>
    </source>
</reference>
<organism evidence="2 3">
    <name type="scientific">Batillaria attramentaria</name>
    <dbReference type="NCBI Taxonomy" id="370345"/>
    <lineage>
        <taxon>Eukaryota</taxon>
        <taxon>Metazoa</taxon>
        <taxon>Spiralia</taxon>
        <taxon>Lophotrochozoa</taxon>
        <taxon>Mollusca</taxon>
        <taxon>Gastropoda</taxon>
        <taxon>Caenogastropoda</taxon>
        <taxon>Sorbeoconcha</taxon>
        <taxon>Cerithioidea</taxon>
        <taxon>Batillariidae</taxon>
        <taxon>Batillaria</taxon>
    </lineage>
</organism>
<dbReference type="Proteomes" id="UP001519460">
    <property type="component" value="Unassembled WGS sequence"/>
</dbReference>
<evidence type="ECO:0000256" key="1">
    <source>
        <dbReference type="SAM" id="MobiDB-lite"/>
    </source>
</evidence>
<feature type="region of interest" description="Disordered" evidence="1">
    <location>
        <begin position="40"/>
        <end position="84"/>
    </location>
</feature>
<comment type="caution">
    <text evidence="2">The sequence shown here is derived from an EMBL/GenBank/DDBJ whole genome shotgun (WGS) entry which is preliminary data.</text>
</comment>
<proteinExistence type="predicted"/>
<accession>A0ABD0JFX2</accession>
<sequence length="84" mass="8401">MATGSSSQYGTGQSAAGYLGAAVLRGLLAMSVSRSLDLDYKNGAGDEATGGKGRGGRRNSGGGIGGVVQKKVHSLTRTKDGNRT</sequence>
<dbReference type="AlphaFoldDB" id="A0ABD0JFX2"/>
<feature type="compositionally biased region" description="Gly residues" evidence="1">
    <location>
        <begin position="48"/>
        <end position="66"/>
    </location>
</feature>
<protein>
    <submittedName>
        <fullName evidence="2">Uncharacterized protein</fullName>
    </submittedName>
</protein>
<evidence type="ECO:0000313" key="2">
    <source>
        <dbReference type="EMBL" id="KAK7473725.1"/>
    </source>
</evidence>
<keyword evidence="3" id="KW-1185">Reference proteome</keyword>
<name>A0ABD0JFX2_9CAEN</name>
<dbReference type="EMBL" id="JACVVK020000460">
    <property type="protein sequence ID" value="KAK7473725.1"/>
    <property type="molecule type" value="Genomic_DNA"/>
</dbReference>
<gene>
    <name evidence="2" type="ORF">BaRGS_00035052</name>
</gene>
<evidence type="ECO:0000313" key="3">
    <source>
        <dbReference type="Proteomes" id="UP001519460"/>
    </source>
</evidence>